<accession>A0ABS6B6N3</accession>
<keyword evidence="2" id="KW-1185">Reference proteome</keyword>
<proteinExistence type="predicted"/>
<dbReference type="EMBL" id="JAHKNI010000012">
    <property type="protein sequence ID" value="MBU3065974.1"/>
    <property type="molecule type" value="Genomic_DNA"/>
</dbReference>
<reference evidence="1 2" key="1">
    <citation type="submission" date="2021-06" db="EMBL/GenBank/DDBJ databases">
        <title>Actinomycetes sequencing.</title>
        <authorList>
            <person name="Shan Q."/>
        </authorList>
    </citation>
    <scope>NUCLEOTIDE SEQUENCE [LARGE SCALE GENOMIC DNA]</scope>
    <source>
        <strain evidence="1 2">NEAU-G5</strain>
    </source>
</reference>
<evidence type="ECO:0000313" key="2">
    <source>
        <dbReference type="Proteomes" id="UP000733379"/>
    </source>
</evidence>
<dbReference type="RefSeq" id="WP_215922029.1">
    <property type="nucleotide sequence ID" value="NZ_JAHKNI010000012.1"/>
</dbReference>
<protein>
    <submittedName>
        <fullName evidence="1">DUF4351 domain-containing protein</fullName>
    </submittedName>
</protein>
<organism evidence="1 2">
    <name type="scientific">Nocardia albiluteola</name>
    <dbReference type="NCBI Taxonomy" id="2842303"/>
    <lineage>
        <taxon>Bacteria</taxon>
        <taxon>Bacillati</taxon>
        <taxon>Actinomycetota</taxon>
        <taxon>Actinomycetes</taxon>
        <taxon>Mycobacteriales</taxon>
        <taxon>Nocardiaceae</taxon>
        <taxon>Nocardia</taxon>
    </lineage>
</organism>
<dbReference type="Proteomes" id="UP000733379">
    <property type="component" value="Unassembled WGS sequence"/>
</dbReference>
<evidence type="ECO:0000313" key="1">
    <source>
        <dbReference type="EMBL" id="MBU3065974.1"/>
    </source>
</evidence>
<sequence>MTISWPRDPFLDGVKDEGRAEGEARALLRMLTNRGLAIPAAIRERIMSTTDIGQLDTWFDRACTAANLDEVFAD</sequence>
<name>A0ABS6B6N3_9NOCA</name>
<comment type="caution">
    <text evidence="1">The sequence shown here is derived from an EMBL/GenBank/DDBJ whole genome shotgun (WGS) entry which is preliminary data.</text>
</comment>
<gene>
    <name evidence="1" type="ORF">KO481_31190</name>
</gene>